<evidence type="ECO:0000256" key="1">
    <source>
        <dbReference type="SAM" id="SignalP"/>
    </source>
</evidence>
<name>A0A6G8F1I1_9BACT</name>
<protein>
    <recommendedName>
        <fullName evidence="3">Outer membrane protein beta-barrel domain-containing protein</fullName>
    </recommendedName>
</protein>
<evidence type="ECO:0000313" key="2">
    <source>
        <dbReference type="EMBL" id="QIM10052.1"/>
    </source>
</evidence>
<gene>
    <name evidence="2" type="ORF">Prevot485_1510</name>
</gene>
<feature type="chain" id="PRO_5026318014" description="Outer membrane protein beta-barrel domain-containing protein" evidence="1">
    <location>
        <begin position="22"/>
        <end position="203"/>
    </location>
</feature>
<feature type="signal peptide" evidence="1">
    <location>
        <begin position="1"/>
        <end position="21"/>
    </location>
</feature>
<dbReference type="AlphaFoldDB" id="A0A6G8F1I1"/>
<sequence>MTKRMLLVCMAVLMSLCRVQAQDGFSKNGATTFHIGCGYAKIADAYTSSGFSMGVEARFYTTERLFADFYGQWGNSEGSKEVMQKGSPFSINDERNSLLGVIGVGYDVVQSEDKRFCAYVRTLAGYGMMHSKYDDYQPLTEDDGVITRMRDRRDKGFAAVCGVGFDARFKGWLLTPSFDMIYVGNCWNMAAMLSVGFFCSFSY</sequence>
<organism evidence="2">
    <name type="scientific">uncultured Prevotella sp</name>
    <dbReference type="NCBI Taxonomy" id="159272"/>
    <lineage>
        <taxon>Bacteria</taxon>
        <taxon>Pseudomonadati</taxon>
        <taxon>Bacteroidota</taxon>
        <taxon>Bacteroidia</taxon>
        <taxon>Bacteroidales</taxon>
        <taxon>Prevotellaceae</taxon>
        <taxon>Prevotella</taxon>
        <taxon>environmental samples</taxon>
    </lineage>
</organism>
<proteinExistence type="predicted"/>
<dbReference type="EMBL" id="MN990733">
    <property type="protein sequence ID" value="QIM10052.1"/>
    <property type="molecule type" value="Genomic_DNA"/>
</dbReference>
<accession>A0A6G8F1I1</accession>
<reference evidence="2" key="1">
    <citation type="journal article" date="2020" name="J. ISSAAS">
        <title>Lactobacilli and other gastrointestinal microbiota of Peromyscus leucopus, reservoir host for agents of Lyme disease and other zoonoses in North America.</title>
        <authorList>
            <person name="Milovic A."/>
            <person name="Bassam K."/>
            <person name="Shao H."/>
            <person name="Chatzistamou I."/>
            <person name="Tufts D.M."/>
            <person name="Diuk-Wasser M."/>
            <person name="Barbour A.G."/>
        </authorList>
    </citation>
    <scope>NUCLEOTIDE SEQUENCE</scope>
    <source>
        <strain evidence="2">LL70</strain>
    </source>
</reference>
<keyword evidence="1" id="KW-0732">Signal</keyword>
<evidence type="ECO:0008006" key="3">
    <source>
        <dbReference type="Google" id="ProtNLM"/>
    </source>
</evidence>